<reference evidence="5" key="1">
    <citation type="submission" date="2023-01" db="EMBL/GenBank/DDBJ databases">
        <title>Metagenome sequencing of chrysophaentin producing Chrysophaeum taylorii.</title>
        <authorList>
            <person name="Davison J."/>
            <person name="Bewley C."/>
        </authorList>
    </citation>
    <scope>NUCLEOTIDE SEQUENCE</scope>
    <source>
        <strain evidence="5">NIES-1699</strain>
    </source>
</reference>
<evidence type="ECO:0000259" key="4">
    <source>
        <dbReference type="SMART" id="SM00839"/>
    </source>
</evidence>
<evidence type="ECO:0000256" key="3">
    <source>
        <dbReference type="SAM" id="MobiDB-lite"/>
    </source>
</evidence>
<gene>
    <name evidence="5" type="ORF">CTAYLR_006901</name>
</gene>
<dbReference type="SMART" id="SM00839">
    <property type="entry name" value="ELFV_dehydrog"/>
    <property type="match status" value="1"/>
</dbReference>
<dbReference type="PANTHER" id="PTHR11606:SF39">
    <property type="entry name" value="GLUTAMATE_PHENYLALANINE_LEUCINE_VALINE_L-TRYPTOPHAN DEHYDROGENASE C-TERMINAL DOMAIN-CONTAINING PROTEIN"/>
    <property type="match status" value="1"/>
</dbReference>
<dbReference type="InterPro" id="IPR046346">
    <property type="entry name" value="Aminoacid_DH-like_N_sf"/>
</dbReference>
<dbReference type="AlphaFoldDB" id="A0AAD7UFZ5"/>
<dbReference type="GO" id="GO:0005739">
    <property type="term" value="C:mitochondrion"/>
    <property type="evidence" value="ECO:0007669"/>
    <property type="project" value="TreeGrafter"/>
</dbReference>
<dbReference type="Proteomes" id="UP001230188">
    <property type="component" value="Unassembled WGS sequence"/>
</dbReference>
<accession>A0AAD7UFZ5</accession>
<feature type="region of interest" description="Disordered" evidence="3">
    <location>
        <begin position="445"/>
        <end position="474"/>
    </location>
</feature>
<evidence type="ECO:0000256" key="1">
    <source>
        <dbReference type="ARBA" id="ARBA00006382"/>
    </source>
</evidence>
<name>A0AAD7UFZ5_9STRA</name>
<dbReference type="InterPro" id="IPR036291">
    <property type="entry name" value="NAD(P)-bd_dom_sf"/>
</dbReference>
<dbReference type="InterPro" id="IPR006096">
    <property type="entry name" value="Glu/Leu/Phe/Val/Trp_DH_C"/>
</dbReference>
<evidence type="ECO:0000256" key="2">
    <source>
        <dbReference type="ARBA" id="ARBA00023002"/>
    </source>
</evidence>
<evidence type="ECO:0000313" key="6">
    <source>
        <dbReference type="Proteomes" id="UP001230188"/>
    </source>
</evidence>
<dbReference type="Gene3D" id="3.40.50.720">
    <property type="entry name" value="NAD(P)-binding Rossmann-like Domain"/>
    <property type="match status" value="1"/>
</dbReference>
<organism evidence="5 6">
    <name type="scientific">Chrysophaeum taylorii</name>
    <dbReference type="NCBI Taxonomy" id="2483200"/>
    <lineage>
        <taxon>Eukaryota</taxon>
        <taxon>Sar</taxon>
        <taxon>Stramenopiles</taxon>
        <taxon>Ochrophyta</taxon>
        <taxon>Pelagophyceae</taxon>
        <taxon>Pelagomonadales</taxon>
        <taxon>Pelagomonadaceae</taxon>
        <taxon>Chrysophaeum</taxon>
    </lineage>
</organism>
<dbReference type="Pfam" id="PF00208">
    <property type="entry name" value="ELFV_dehydrog"/>
    <property type="match status" value="1"/>
</dbReference>
<keyword evidence="2" id="KW-0560">Oxidoreductase</keyword>
<dbReference type="PANTHER" id="PTHR11606">
    <property type="entry name" value="GLUTAMATE DEHYDROGENASE"/>
    <property type="match status" value="1"/>
</dbReference>
<comment type="caution">
    <text evidence="5">The sequence shown here is derived from an EMBL/GenBank/DDBJ whole genome shotgun (WGS) entry which is preliminary data.</text>
</comment>
<sequence length="1040" mass="114251">MHEYTQMQLKMAERLVPWFLDQMPASYFRSVSEADRLQHLRAISALHSHEGEDELRVVTSTEDERVVTIARTGNRPGVLLRQVQQLTHEPGRLSQVKVFTSRDESLCLNVFVFDTKPEARKASGDDALRNAALWAPHESYAAKLMGEAGFDNLAAAQFFGPDAVREYLARCPASYLAKVRPMRLWQQRELWERARYGEHVKAQLVRASPVNDDVEERGWWIQIAAPSIRPRGFLRRILRALNASELSIERCHLDVIDGVAMIRVLVVTPDGEKWADDDTSEGWRDVLHAIERIKWLSDQTIDLALATGPQPPSHLELVRAEAKTALCALAHSRLAASDAIAYSRSAVAETVAHSRYKSIARDAAELALHRSSPDLCDEGCGLVEDPVLLKERIKGATAGVDNAAKRILDALVDVATSVETSNASPDKPRCALAFALNPAKFLRAGSTTSSDHDDDEGDPSPAASKSNNNNNNNNDAMPYSIIFSHGRRFDGYHVRFRKIARGGMRLVTPRTPEAISWEASRHFDECFNLAFAQQLKNKDIPEGGSKAVLLLDTLTPDGREDYDDDVLVDETVTLKHYACRQAVKAFTDSILDLALATNDMIYLGPDEQILPEDIEWVVGNAELRGHPVPDAFMSSKPDAGINHKTYGVTSEGVVVFVEQALNSIGRNPRDEPFTIKLTGGPDGDVAGNMLKFLFRDFGDNVRVVGVADGSGCAEDPAGLDRAELERLVSVELPVSNFDPNLLSPSGAIHDAQTDDGAAMRDSMHARVQADVFVPAGGRPATLNAQNVDAFFGKDGRPSSTIVVEGANLFLTPEARKALYRRGGVRVVKDSSANKCGVVCSSLEILCAHVLDRSEFEAFKPAIVAEIIQKLRHLACLEAKLLFREMAHYPGDLPEFSTRISHCITTIKDHLIDHFDGSRADAAFDTDTPVLTLFKKLAPDHLPPTLATFAVDRAHRLPTGYVAAACASFVASRLVYAEGINFCETLPKDRLAQIALDFVEAQHNTQKVVEAVKTADGLDDVNRDVIVRLLDRGGARASLDL</sequence>
<dbReference type="SUPFAM" id="SSF51735">
    <property type="entry name" value="NAD(P)-binding Rossmann-fold domains"/>
    <property type="match status" value="1"/>
</dbReference>
<dbReference type="GO" id="GO:0004352">
    <property type="term" value="F:glutamate dehydrogenase (NAD+) activity"/>
    <property type="evidence" value="ECO:0007669"/>
    <property type="project" value="TreeGrafter"/>
</dbReference>
<keyword evidence="6" id="KW-1185">Reference proteome</keyword>
<comment type="similarity">
    <text evidence="1">Belongs to the Glu/Leu/Phe/Val dehydrogenases family.</text>
</comment>
<protein>
    <recommendedName>
        <fullName evidence="4">Glutamate/phenylalanine/leucine/valine/L-tryptophan dehydrogenase C-terminal domain-containing protein</fullName>
    </recommendedName>
</protein>
<dbReference type="GO" id="GO:0006538">
    <property type="term" value="P:L-glutamate catabolic process"/>
    <property type="evidence" value="ECO:0007669"/>
    <property type="project" value="TreeGrafter"/>
</dbReference>
<feature type="domain" description="Glutamate/phenylalanine/leucine/valine/L-tryptophan dehydrogenase C-terminal" evidence="4">
    <location>
        <begin position="640"/>
        <end position="890"/>
    </location>
</feature>
<proteinExistence type="inferred from homology"/>
<dbReference type="SUPFAM" id="SSF53223">
    <property type="entry name" value="Aminoacid dehydrogenase-like, N-terminal domain"/>
    <property type="match status" value="1"/>
</dbReference>
<dbReference type="EMBL" id="JAQMWT010000319">
    <property type="protein sequence ID" value="KAJ8604969.1"/>
    <property type="molecule type" value="Genomic_DNA"/>
</dbReference>
<evidence type="ECO:0000313" key="5">
    <source>
        <dbReference type="EMBL" id="KAJ8604969.1"/>
    </source>
</evidence>